<feature type="compositionally biased region" description="Low complexity" evidence="1">
    <location>
        <begin position="9"/>
        <end position="18"/>
    </location>
</feature>
<dbReference type="Proteomes" id="UP000886520">
    <property type="component" value="Chromosome 2"/>
</dbReference>
<feature type="region of interest" description="Disordered" evidence="1">
    <location>
        <begin position="142"/>
        <end position="170"/>
    </location>
</feature>
<feature type="compositionally biased region" description="Basic and acidic residues" evidence="1">
    <location>
        <begin position="50"/>
        <end position="59"/>
    </location>
</feature>
<dbReference type="EMBL" id="JABFUD020000003">
    <property type="protein sequence ID" value="KAI5082488.1"/>
    <property type="molecule type" value="Genomic_DNA"/>
</dbReference>
<evidence type="ECO:0000256" key="1">
    <source>
        <dbReference type="SAM" id="MobiDB-lite"/>
    </source>
</evidence>
<dbReference type="AlphaFoldDB" id="A0A9D4VBC6"/>
<proteinExistence type="predicted"/>
<evidence type="ECO:0000313" key="3">
    <source>
        <dbReference type="Proteomes" id="UP000886520"/>
    </source>
</evidence>
<evidence type="ECO:0000313" key="2">
    <source>
        <dbReference type="EMBL" id="KAI5082488.1"/>
    </source>
</evidence>
<feature type="region of interest" description="Disordered" evidence="1">
    <location>
        <begin position="1"/>
        <end position="76"/>
    </location>
</feature>
<organism evidence="2 3">
    <name type="scientific">Adiantum capillus-veneris</name>
    <name type="common">Maidenhair fern</name>
    <dbReference type="NCBI Taxonomy" id="13818"/>
    <lineage>
        <taxon>Eukaryota</taxon>
        <taxon>Viridiplantae</taxon>
        <taxon>Streptophyta</taxon>
        <taxon>Embryophyta</taxon>
        <taxon>Tracheophyta</taxon>
        <taxon>Polypodiopsida</taxon>
        <taxon>Polypodiidae</taxon>
        <taxon>Polypodiales</taxon>
        <taxon>Pteridineae</taxon>
        <taxon>Pteridaceae</taxon>
        <taxon>Vittarioideae</taxon>
        <taxon>Adiantum</taxon>
    </lineage>
</organism>
<accession>A0A9D4VBC6</accession>
<gene>
    <name evidence="2" type="ORF">GOP47_0002231</name>
</gene>
<sequence>MQMRAPSIGRRGAARAAGLGDGGRLLKKPVKERTVTGSWSLRGRGGAAEGEDKCNREHAGCQGTGHERSRRRRQGVAVEGWPRALKLWGGCHRAARRESRAARGLGAIDEDRLQLWERSPWAVAGQRHSLFEEPRGRRVCHRRGNSLLEGAGPHCSQAKGREPSGTEHKK</sequence>
<comment type="caution">
    <text evidence="2">The sequence shown here is derived from an EMBL/GenBank/DDBJ whole genome shotgun (WGS) entry which is preliminary data.</text>
</comment>
<reference evidence="2" key="1">
    <citation type="submission" date="2021-01" db="EMBL/GenBank/DDBJ databases">
        <title>Adiantum capillus-veneris genome.</title>
        <authorList>
            <person name="Fang Y."/>
            <person name="Liao Q."/>
        </authorList>
    </citation>
    <scope>NUCLEOTIDE SEQUENCE</scope>
    <source>
        <strain evidence="2">H3</strain>
        <tissue evidence="2">Leaf</tissue>
    </source>
</reference>
<feature type="compositionally biased region" description="Basic and acidic residues" evidence="1">
    <location>
        <begin position="159"/>
        <end position="170"/>
    </location>
</feature>
<name>A0A9D4VBC6_ADICA</name>
<protein>
    <submittedName>
        <fullName evidence="2">Uncharacterized protein</fullName>
    </submittedName>
</protein>
<keyword evidence="3" id="KW-1185">Reference proteome</keyword>